<keyword evidence="4" id="KW-0547">Nucleotide-binding</keyword>
<dbReference type="FunFam" id="1.10.510.10:FF:001023">
    <property type="entry name" value="Os07g0541700 protein"/>
    <property type="match status" value="1"/>
</dbReference>
<keyword evidence="5" id="KW-0418">Kinase</keyword>
<evidence type="ECO:0000256" key="1">
    <source>
        <dbReference type="ARBA" id="ARBA00012513"/>
    </source>
</evidence>
<dbReference type="EC" id="2.7.11.1" evidence="1"/>
<accession>A0A7N0V9X9</accession>
<sequence length="172" mass="19247">MYIRALLLDGYLVFVSTLVHLKQSIFSRDSSQEVKPSHAVVKLCVVSRRSLSWEKRIKIASGAARGLKYLHENNIIHRDMRPNNILVTHDHESLVGDFGLARAHEGNLDHSSETRVVGTLGYLAPEYAESGKLSTKTDVYAFGVVLLQLITGYTTNDKKLKGRSLVGWVRKT</sequence>
<evidence type="ECO:0000313" key="10">
    <source>
        <dbReference type="EnsemblPlants" id="Kaladp0224s0001.1.v1.1"/>
    </source>
</evidence>
<keyword evidence="6" id="KW-0067">ATP-binding</keyword>
<dbReference type="PROSITE" id="PS00109">
    <property type="entry name" value="PROTEIN_KINASE_TYR"/>
    <property type="match status" value="1"/>
</dbReference>
<dbReference type="InterPro" id="IPR011009">
    <property type="entry name" value="Kinase-like_dom_sf"/>
</dbReference>
<protein>
    <recommendedName>
        <fullName evidence="1">non-specific serine/threonine protein kinase</fullName>
        <ecNumber evidence="1">2.7.11.1</ecNumber>
    </recommendedName>
</protein>
<dbReference type="PROSITE" id="PS50011">
    <property type="entry name" value="PROTEIN_KINASE_DOM"/>
    <property type="match status" value="1"/>
</dbReference>
<evidence type="ECO:0000256" key="2">
    <source>
        <dbReference type="ARBA" id="ARBA00022527"/>
    </source>
</evidence>
<comment type="catalytic activity">
    <reaction evidence="8">
        <text>L-seryl-[protein] + ATP = O-phospho-L-seryl-[protein] + ADP + H(+)</text>
        <dbReference type="Rhea" id="RHEA:17989"/>
        <dbReference type="Rhea" id="RHEA-COMP:9863"/>
        <dbReference type="Rhea" id="RHEA-COMP:11604"/>
        <dbReference type="ChEBI" id="CHEBI:15378"/>
        <dbReference type="ChEBI" id="CHEBI:29999"/>
        <dbReference type="ChEBI" id="CHEBI:30616"/>
        <dbReference type="ChEBI" id="CHEBI:83421"/>
        <dbReference type="ChEBI" id="CHEBI:456216"/>
        <dbReference type="EC" id="2.7.11.1"/>
    </reaction>
</comment>
<keyword evidence="11" id="KW-1185">Reference proteome</keyword>
<dbReference type="GO" id="GO:0005524">
    <property type="term" value="F:ATP binding"/>
    <property type="evidence" value="ECO:0007669"/>
    <property type="project" value="UniProtKB-KW"/>
</dbReference>
<name>A0A7N0V9X9_KALFE</name>
<proteinExistence type="predicted"/>
<evidence type="ECO:0000256" key="3">
    <source>
        <dbReference type="ARBA" id="ARBA00022679"/>
    </source>
</evidence>
<dbReference type="Gramene" id="Kaladp0224s0001.1.v1.1">
    <property type="protein sequence ID" value="Kaladp0224s0001.1.v1.1"/>
    <property type="gene ID" value="Kaladp0224s0001.v1.1"/>
</dbReference>
<evidence type="ECO:0000256" key="4">
    <source>
        <dbReference type="ARBA" id="ARBA00022741"/>
    </source>
</evidence>
<keyword evidence="3" id="KW-0808">Transferase</keyword>
<dbReference type="OMA" id="HAKWKPR"/>
<dbReference type="GO" id="GO:0004674">
    <property type="term" value="F:protein serine/threonine kinase activity"/>
    <property type="evidence" value="ECO:0007669"/>
    <property type="project" value="UniProtKB-KW"/>
</dbReference>
<dbReference type="AlphaFoldDB" id="A0A7N0V9X9"/>
<organism evidence="10 11">
    <name type="scientific">Kalanchoe fedtschenkoi</name>
    <name type="common">Lavender scallops</name>
    <name type="synonym">South American air plant</name>
    <dbReference type="NCBI Taxonomy" id="63787"/>
    <lineage>
        <taxon>Eukaryota</taxon>
        <taxon>Viridiplantae</taxon>
        <taxon>Streptophyta</taxon>
        <taxon>Embryophyta</taxon>
        <taxon>Tracheophyta</taxon>
        <taxon>Spermatophyta</taxon>
        <taxon>Magnoliopsida</taxon>
        <taxon>eudicotyledons</taxon>
        <taxon>Gunneridae</taxon>
        <taxon>Pentapetalae</taxon>
        <taxon>Saxifragales</taxon>
        <taxon>Crassulaceae</taxon>
        <taxon>Kalanchoe</taxon>
    </lineage>
</organism>
<dbReference type="PANTHER" id="PTHR47989:SF8">
    <property type="entry name" value="INACTIVE PROTEIN KINASE SELMODRAFT_444075-LIKE"/>
    <property type="match status" value="1"/>
</dbReference>
<evidence type="ECO:0000259" key="9">
    <source>
        <dbReference type="PROSITE" id="PS50011"/>
    </source>
</evidence>
<dbReference type="Pfam" id="PF00069">
    <property type="entry name" value="Pkinase"/>
    <property type="match status" value="1"/>
</dbReference>
<evidence type="ECO:0000256" key="5">
    <source>
        <dbReference type="ARBA" id="ARBA00022777"/>
    </source>
</evidence>
<evidence type="ECO:0000313" key="11">
    <source>
        <dbReference type="Proteomes" id="UP000594263"/>
    </source>
</evidence>
<reference evidence="10" key="1">
    <citation type="submission" date="2021-01" db="UniProtKB">
        <authorList>
            <consortium name="EnsemblPlants"/>
        </authorList>
    </citation>
    <scope>IDENTIFICATION</scope>
</reference>
<dbReference type="EnsemblPlants" id="Kaladp0224s0001.1.v1.1">
    <property type="protein sequence ID" value="Kaladp0224s0001.1.v1.1"/>
    <property type="gene ID" value="Kaladp0224s0001.v1.1"/>
</dbReference>
<dbReference type="Gene3D" id="1.10.510.10">
    <property type="entry name" value="Transferase(Phosphotransferase) domain 1"/>
    <property type="match status" value="1"/>
</dbReference>
<dbReference type="InterPro" id="IPR008266">
    <property type="entry name" value="Tyr_kinase_AS"/>
</dbReference>
<dbReference type="InterPro" id="IPR000719">
    <property type="entry name" value="Prot_kinase_dom"/>
</dbReference>
<evidence type="ECO:0000256" key="7">
    <source>
        <dbReference type="ARBA" id="ARBA00047899"/>
    </source>
</evidence>
<feature type="domain" description="Protein kinase" evidence="9">
    <location>
        <begin position="1"/>
        <end position="172"/>
    </location>
</feature>
<evidence type="ECO:0000256" key="6">
    <source>
        <dbReference type="ARBA" id="ARBA00022840"/>
    </source>
</evidence>
<keyword evidence="2" id="KW-0723">Serine/threonine-protein kinase</keyword>
<dbReference type="Proteomes" id="UP000594263">
    <property type="component" value="Unplaced"/>
</dbReference>
<dbReference type="PANTHER" id="PTHR47989">
    <property type="entry name" value="OS01G0750732 PROTEIN"/>
    <property type="match status" value="1"/>
</dbReference>
<dbReference type="SUPFAM" id="SSF56112">
    <property type="entry name" value="Protein kinase-like (PK-like)"/>
    <property type="match status" value="1"/>
</dbReference>
<evidence type="ECO:0000256" key="8">
    <source>
        <dbReference type="ARBA" id="ARBA00048679"/>
    </source>
</evidence>
<comment type="catalytic activity">
    <reaction evidence="7">
        <text>L-threonyl-[protein] + ATP = O-phospho-L-threonyl-[protein] + ADP + H(+)</text>
        <dbReference type="Rhea" id="RHEA:46608"/>
        <dbReference type="Rhea" id="RHEA-COMP:11060"/>
        <dbReference type="Rhea" id="RHEA-COMP:11605"/>
        <dbReference type="ChEBI" id="CHEBI:15378"/>
        <dbReference type="ChEBI" id="CHEBI:30013"/>
        <dbReference type="ChEBI" id="CHEBI:30616"/>
        <dbReference type="ChEBI" id="CHEBI:61977"/>
        <dbReference type="ChEBI" id="CHEBI:456216"/>
        <dbReference type="EC" id="2.7.11.1"/>
    </reaction>
</comment>